<dbReference type="InterPro" id="IPR012349">
    <property type="entry name" value="Split_barrel_FMN-bd"/>
</dbReference>
<accession>A0A502EAM9</accession>
<reference evidence="1 2" key="1">
    <citation type="journal article" date="2019" name="Environ. Microbiol.">
        <title>Species interactions and distinct microbial communities in high Arctic permafrost affected cryosols are associated with the CH4 and CO2 gas fluxes.</title>
        <authorList>
            <person name="Altshuler I."/>
            <person name="Hamel J."/>
            <person name="Turney S."/>
            <person name="Magnuson E."/>
            <person name="Levesque R."/>
            <person name="Greer C."/>
            <person name="Whyte L.G."/>
        </authorList>
    </citation>
    <scope>NUCLEOTIDE SEQUENCE [LARGE SCALE GENOMIC DNA]</scope>
    <source>
        <strain evidence="1 2">S5.20</strain>
    </source>
</reference>
<evidence type="ECO:0000313" key="2">
    <source>
        <dbReference type="Proteomes" id="UP000320095"/>
    </source>
</evidence>
<sequence length="118" mass="12825">MARGFSDNVVVRAANKLAVASMDLPLVGRFVRRGLVKIRYVGRRSGATFEIPVGYRRSGESIVIPVGMPDAKQWWRNFLGAGGPITLVGFDGQDQPGHAVAHRDDRGRVAVTVRLDAP</sequence>
<dbReference type="OrthoDB" id="3292498at2"/>
<gene>
    <name evidence="1" type="ORF">EAH80_14670</name>
</gene>
<comment type="caution">
    <text evidence="1">The sequence shown here is derived from an EMBL/GenBank/DDBJ whole genome shotgun (WGS) entry which is preliminary data.</text>
</comment>
<proteinExistence type="predicted"/>
<keyword evidence="2" id="KW-1185">Reference proteome</keyword>
<protein>
    <recommendedName>
        <fullName evidence="3">DUF385 domain-containing protein</fullName>
    </recommendedName>
</protein>
<evidence type="ECO:0000313" key="1">
    <source>
        <dbReference type="EMBL" id="TPG33530.1"/>
    </source>
</evidence>
<dbReference type="RefSeq" id="WP_140692073.1">
    <property type="nucleotide sequence ID" value="NZ_RCZG01000005.1"/>
</dbReference>
<name>A0A502EAM9_9MYCO</name>
<dbReference type="EMBL" id="RCZG01000005">
    <property type="protein sequence ID" value="TPG33530.1"/>
    <property type="molecule type" value="Genomic_DNA"/>
</dbReference>
<dbReference type="AlphaFoldDB" id="A0A502EAM9"/>
<organism evidence="1 2">
    <name type="scientific">Mycolicibacterium hodleri</name>
    <dbReference type="NCBI Taxonomy" id="49897"/>
    <lineage>
        <taxon>Bacteria</taxon>
        <taxon>Bacillati</taxon>
        <taxon>Actinomycetota</taxon>
        <taxon>Actinomycetes</taxon>
        <taxon>Mycobacteriales</taxon>
        <taxon>Mycobacteriaceae</taxon>
        <taxon>Mycolicibacterium</taxon>
    </lineage>
</organism>
<evidence type="ECO:0008006" key="3">
    <source>
        <dbReference type="Google" id="ProtNLM"/>
    </source>
</evidence>
<dbReference type="Gene3D" id="2.30.110.10">
    <property type="entry name" value="Electron Transport, Fmn-binding Protein, Chain A"/>
    <property type="match status" value="1"/>
</dbReference>
<dbReference type="Proteomes" id="UP000320095">
    <property type="component" value="Unassembled WGS sequence"/>
</dbReference>